<dbReference type="InterPro" id="IPR025427">
    <property type="entry name" value="DUF4160"/>
</dbReference>
<comment type="caution">
    <text evidence="1">The sequence shown here is derived from an EMBL/GenBank/DDBJ whole genome shotgun (WGS) entry which is preliminary data.</text>
</comment>
<evidence type="ECO:0000313" key="1">
    <source>
        <dbReference type="EMBL" id="KAA8502674.1"/>
    </source>
</evidence>
<keyword evidence="2" id="KW-1185">Reference proteome</keyword>
<name>A0A5M9I0F1_9FIRM</name>
<organism evidence="1 2">
    <name type="scientific">Mediterraneibacter catenae</name>
    <dbReference type="NCBI Taxonomy" id="2594882"/>
    <lineage>
        <taxon>Bacteria</taxon>
        <taxon>Bacillati</taxon>
        <taxon>Bacillota</taxon>
        <taxon>Clostridia</taxon>
        <taxon>Lachnospirales</taxon>
        <taxon>Lachnospiraceae</taxon>
        <taxon>Mediterraneibacter</taxon>
    </lineage>
</organism>
<sequence>MPQIFRMGEYWIYFWTNENKPVEPIHVHIAKGKPSENATKVWITSAGKCLLCNNNSRIPFLKCISVWSNTFDPSSVFLQLVRLKRLSSTMNTFFLLSSVRSLRSLLTISAARREVKRSQFVFAEFRNR</sequence>
<dbReference type="AlphaFoldDB" id="A0A5M9I0F1"/>
<dbReference type="EMBL" id="VMSO01000002">
    <property type="protein sequence ID" value="KAA8502674.1"/>
    <property type="molecule type" value="Genomic_DNA"/>
</dbReference>
<evidence type="ECO:0000313" key="2">
    <source>
        <dbReference type="Proteomes" id="UP000322025"/>
    </source>
</evidence>
<reference evidence="1" key="1">
    <citation type="submission" date="2019-07" db="EMBL/GenBank/DDBJ databases">
        <authorList>
            <person name="Wongkuna S."/>
            <person name="Scaria J."/>
        </authorList>
    </citation>
    <scope>NUCLEOTIDE SEQUENCE [LARGE SCALE GENOMIC DNA]</scope>
    <source>
        <strain evidence="1">SW178</strain>
    </source>
</reference>
<gene>
    <name evidence="1" type="ORF">FNY66_02465</name>
</gene>
<proteinExistence type="predicted"/>
<dbReference type="OrthoDB" id="122670at2"/>
<dbReference type="Pfam" id="PF13711">
    <property type="entry name" value="DUF4160"/>
    <property type="match status" value="1"/>
</dbReference>
<accession>A0A5M9I0F1</accession>
<dbReference type="Proteomes" id="UP000322025">
    <property type="component" value="Unassembled WGS sequence"/>
</dbReference>
<protein>
    <submittedName>
        <fullName evidence="1">DUF4160 domain-containing protein</fullName>
    </submittedName>
</protein>